<dbReference type="Proteomes" id="UP000008181">
    <property type="component" value="Chromosome 1"/>
</dbReference>
<dbReference type="GeneID" id="11515732"/>
<dbReference type="RefSeq" id="XP_003649710.1">
    <property type="nucleotide sequence ID" value="XM_003649662.1"/>
</dbReference>
<dbReference type="HOGENOM" id="CLU_2203400_0_0_1"/>
<sequence length="108" mass="11809">VVEAGADQGHRFLGSAQHINCVGHRAWLRLDDGLVLQGRERHQEGCPRHQKGIDKEGLADIQRLQYVLLGNRIHHLGIPVNGPDDAVPDGVQQKLRGPHDAGALVRIA</sequence>
<gene>
    <name evidence="1" type="ORF">THITE_2042769</name>
</gene>
<keyword evidence="2" id="KW-1185">Reference proteome</keyword>
<accession>G2QRM7</accession>
<protein>
    <submittedName>
        <fullName evidence="1">Uncharacterized protein</fullName>
    </submittedName>
</protein>
<proteinExistence type="predicted"/>
<feature type="non-terminal residue" evidence="1">
    <location>
        <position position="1"/>
    </location>
</feature>
<evidence type="ECO:0000313" key="1">
    <source>
        <dbReference type="EMBL" id="AEO63374.1"/>
    </source>
</evidence>
<reference evidence="1 2" key="1">
    <citation type="journal article" date="2011" name="Nat. Biotechnol.">
        <title>Comparative genomic analysis of the thermophilic biomass-degrading fungi Myceliophthora thermophila and Thielavia terrestris.</title>
        <authorList>
            <person name="Berka R.M."/>
            <person name="Grigoriev I.V."/>
            <person name="Otillar R."/>
            <person name="Salamov A."/>
            <person name="Grimwood J."/>
            <person name="Reid I."/>
            <person name="Ishmael N."/>
            <person name="John T."/>
            <person name="Darmond C."/>
            <person name="Moisan M.-C."/>
            <person name="Henrissat B."/>
            <person name="Coutinho P.M."/>
            <person name="Lombard V."/>
            <person name="Natvig D.O."/>
            <person name="Lindquist E."/>
            <person name="Schmutz J."/>
            <person name="Lucas S."/>
            <person name="Harris P."/>
            <person name="Powlowski J."/>
            <person name="Bellemare A."/>
            <person name="Taylor D."/>
            <person name="Butler G."/>
            <person name="de Vries R.P."/>
            <person name="Allijn I.E."/>
            <person name="van den Brink J."/>
            <person name="Ushinsky S."/>
            <person name="Storms R."/>
            <person name="Powell A.J."/>
            <person name="Paulsen I.T."/>
            <person name="Elbourne L.D.H."/>
            <person name="Baker S.E."/>
            <person name="Magnuson J."/>
            <person name="LaBoissiere S."/>
            <person name="Clutterbuck A.J."/>
            <person name="Martinez D."/>
            <person name="Wogulis M."/>
            <person name="de Leon A.L."/>
            <person name="Rey M.W."/>
            <person name="Tsang A."/>
        </authorList>
    </citation>
    <scope>NUCLEOTIDE SEQUENCE [LARGE SCALE GENOMIC DNA]</scope>
    <source>
        <strain evidence="2">ATCC 38088 / NRRL 8126</strain>
    </source>
</reference>
<dbReference type="AlphaFoldDB" id="G2QRM7"/>
<name>G2QRM7_THETT</name>
<dbReference type="KEGG" id="ttt:THITE_2042769"/>
<evidence type="ECO:0000313" key="2">
    <source>
        <dbReference type="Proteomes" id="UP000008181"/>
    </source>
</evidence>
<organism evidence="1 2">
    <name type="scientific">Thermothielavioides terrestris (strain ATCC 38088 / NRRL 8126)</name>
    <name type="common">Thielavia terrestris</name>
    <dbReference type="NCBI Taxonomy" id="578455"/>
    <lineage>
        <taxon>Eukaryota</taxon>
        <taxon>Fungi</taxon>
        <taxon>Dikarya</taxon>
        <taxon>Ascomycota</taxon>
        <taxon>Pezizomycotina</taxon>
        <taxon>Sordariomycetes</taxon>
        <taxon>Sordariomycetidae</taxon>
        <taxon>Sordariales</taxon>
        <taxon>Chaetomiaceae</taxon>
        <taxon>Thermothielavioides</taxon>
        <taxon>Thermothielavioides terrestris</taxon>
    </lineage>
</organism>
<dbReference type="EMBL" id="CP003009">
    <property type="protein sequence ID" value="AEO63374.1"/>
    <property type="molecule type" value="Genomic_DNA"/>
</dbReference>